<accession>A9BWY9</accession>
<comment type="similarity">
    <text evidence="2">Belongs to the type IB topoisomerase family.</text>
</comment>
<dbReference type="EC" id="5.6.2.1" evidence="3"/>
<evidence type="ECO:0000256" key="2">
    <source>
        <dbReference type="ARBA" id="ARBA00006645"/>
    </source>
</evidence>
<dbReference type="GO" id="GO:0003917">
    <property type="term" value="F:DNA topoisomerase type I (single strand cut, ATP-independent) activity"/>
    <property type="evidence" value="ECO:0007669"/>
    <property type="project" value="UniProtKB-EC"/>
</dbReference>
<reference evidence="11" key="2">
    <citation type="submission" date="2007-11" db="EMBL/GenBank/DDBJ databases">
        <title>Complete sequence of Delftia acidovorans DSM 14801 / SPH-1.</title>
        <authorList>
            <person name="Copeland A."/>
            <person name="Lucas S."/>
            <person name="Lapidus A."/>
            <person name="Barry K."/>
            <person name="Glavina del Rio T."/>
            <person name="Dalin E."/>
            <person name="Tice H."/>
            <person name="Pitluck S."/>
            <person name="Lowry S."/>
            <person name="Clum A."/>
            <person name="Schmutz J."/>
            <person name="Larimer F."/>
            <person name="Land M."/>
            <person name="Hauser L."/>
            <person name="Kyrpides N."/>
            <person name="Kim E."/>
            <person name="Schleheck D."/>
            <person name="Richardson P."/>
        </authorList>
    </citation>
    <scope>NUCLEOTIDE SEQUENCE [LARGE SCALE GENOMIC DNA]</scope>
    <source>
        <strain evidence="11">DSM 14801 / SPH-1</strain>
    </source>
</reference>
<dbReference type="InterPro" id="IPR035447">
    <property type="entry name" value="DNA_topo_I_N_sf"/>
</dbReference>
<dbReference type="InterPro" id="IPR014711">
    <property type="entry name" value="TopoI_cat_a-hlx-sub_euk"/>
</dbReference>
<dbReference type="KEGG" id="dac:Daci_4343"/>
<comment type="catalytic activity">
    <reaction evidence="1">
        <text>ATP-independent breakage of single-stranded DNA, followed by passage and rejoining.</text>
        <dbReference type="EC" id="5.6.2.1"/>
    </reaction>
</comment>
<evidence type="ECO:0000259" key="9">
    <source>
        <dbReference type="Pfam" id="PF21338"/>
    </source>
</evidence>
<reference evidence="10 11" key="1">
    <citation type="journal article" date="2004" name="Appl. Environ. Microbiol.">
        <title>Mineralization of individual congeners of linear alkylbenzenesulfonate by defined pairs of heterotrophic bacteria.</title>
        <authorList>
            <person name="Schleheck D."/>
            <person name="Knepper T.P."/>
            <person name="Fischer K."/>
            <person name="Cook A.M."/>
        </authorList>
    </citation>
    <scope>NUCLEOTIDE SEQUENCE [LARGE SCALE GENOMIC DNA]</scope>
    <source>
        <strain evidence="11">DSM 14801 / SPH-1</strain>
    </source>
</reference>
<dbReference type="Pfam" id="PF01028">
    <property type="entry name" value="Topoisom_I"/>
    <property type="match status" value="1"/>
</dbReference>
<keyword evidence="5" id="KW-0238">DNA-binding</keyword>
<evidence type="ECO:0000313" key="10">
    <source>
        <dbReference type="EMBL" id="ABX36974.1"/>
    </source>
</evidence>
<dbReference type="Gene3D" id="3.90.15.10">
    <property type="entry name" value="Topoisomerase I, Chain A, domain 3"/>
    <property type="match status" value="1"/>
</dbReference>
<keyword evidence="4" id="KW-0799">Topoisomerase</keyword>
<dbReference type="EMBL" id="CP000884">
    <property type="protein sequence ID" value="ABX36974.1"/>
    <property type="molecule type" value="Genomic_DNA"/>
</dbReference>
<organism evidence="10 11">
    <name type="scientific">Delftia acidovorans (strain DSM 14801 / SPH-1)</name>
    <dbReference type="NCBI Taxonomy" id="398578"/>
    <lineage>
        <taxon>Bacteria</taxon>
        <taxon>Pseudomonadati</taxon>
        <taxon>Pseudomonadota</taxon>
        <taxon>Betaproteobacteria</taxon>
        <taxon>Burkholderiales</taxon>
        <taxon>Comamonadaceae</taxon>
        <taxon>Delftia</taxon>
    </lineage>
</organism>
<dbReference type="Proteomes" id="UP000000784">
    <property type="component" value="Chromosome"/>
</dbReference>
<protein>
    <recommendedName>
        <fullName evidence="3">DNA topoisomerase</fullName>
        <ecNumber evidence="3">5.6.2.1</ecNumber>
    </recommendedName>
</protein>
<dbReference type="HOGENOM" id="CLU_046978_1_0_4"/>
<name>A9BWY9_DELAS</name>
<dbReference type="InterPro" id="IPR001631">
    <property type="entry name" value="TopoI"/>
</dbReference>
<evidence type="ECO:0000256" key="4">
    <source>
        <dbReference type="ARBA" id="ARBA00023029"/>
    </source>
</evidence>
<dbReference type="SUPFAM" id="SSF56349">
    <property type="entry name" value="DNA breaking-rejoining enzymes"/>
    <property type="match status" value="1"/>
</dbReference>
<sequence>MALATATPRPAPPATPTGATSHDHFGTCTPCHPTCHPACCAPRQPATHRAAGSARGRPATGPGTFALFRPAHCPASTAAAGGALSSAPARDRAANADGPGPALTYVNDRMPGWRRVRRGKGFSYVAQDGKPVRDAQALARIRKLAIPPAYVDVWICPDPQGHLQATGRDARGRKQYRYHPQWQEQRKQVKFDRMRAFGRHLPAIRRAVARDLKPGRPQLDTVVAAIVWLLDCTALRIGNDEYSESNGSYGLTTLRNRHAQVHAGELTLSFKGKSGVLQQARVSDRAVARIVKRCQELPGQRLFQFIDDEGEVHHVRSEHVNDYIRRICGKAAAHGADAADAADAADGPDFSAKDFRTWHASVYALELALELALTAGKAASQEGAGTSAAALNALVTQVARRLGNTCAVCRKFYIHPQVLALCEQPGQDIPTAPDRRPRGLSAKECLFLGLLQPRSGRRASRQPPP</sequence>
<dbReference type="Pfam" id="PF21338">
    <property type="entry name" value="Top1B_N_bact"/>
    <property type="match status" value="1"/>
</dbReference>
<dbReference type="GO" id="GO:0003677">
    <property type="term" value="F:DNA binding"/>
    <property type="evidence" value="ECO:0007669"/>
    <property type="project" value="UniProtKB-KW"/>
</dbReference>
<dbReference type="InterPro" id="IPR011010">
    <property type="entry name" value="DNA_brk_join_enz"/>
</dbReference>
<proteinExistence type="inferred from homology"/>
<dbReference type="SUPFAM" id="SSF55869">
    <property type="entry name" value="DNA topoisomerase I domain"/>
    <property type="match status" value="1"/>
</dbReference>
<evidence type="ECO:0000256" key="7">
    <source>
        <dbReference type="SAM" id="MobiDB-lite"/>
    </source>
</evidence>
<dbReference type="eggNOG" id="COG3569">
    <property type="taxonomic scope" value="Bacteria"/>
</dbReference>
<evidence type="ECO:0000313" key="11">
    <source>
        <dbReference type="Proteomes" id="UP000000784"/>
    </source>
</evidence>
<dbReference type="PRINTS" id="PR00416">
    <property type="entry name" value="EUTPISMRASEI"/>
</dbReference>
<dbReference type="GO" id="GO:0006265">
    <property type="term" value="P:DNA topological change"/>
    <property type="evidence" value="ECO:0007669"/>
    <property type="project" value="InterPro"/>
</dbReference>
<dbReference type="Gene3D" id="3.30.66.10">
    <property type="entry name" value="DNA topoisomerase I domain"/>
    <property type="match status" value="1"/>
</dbReference>
<evidence type="ECO:0000256" key="6">
    <source>
        <dbReference type="ARBA" id="ARBA00023235"/>
    </source>
</evidence>
<keyword evidence="6 10" id="KW-0413">Isomerase</keyword>
<dbReference type="AlphaFoldDB" id="A9BWY9"/>
<evidence type="ECO:0000256" key="5">
    <source>
        <dbReference type="ARBA" id="ARBA00023125"/>
    </source>
</evidence>
<evidence type="ECO:0000256" key="1">
    <source>
        <dbReference type="ARBA" id="ARBA00000213"/>
    </source>
</evidence>
<dbReference type="InterPro" id="IPR013500">
    <property type="entry name" value="TopoI_cat_euk"/>
</dbReference>
<feature type="domain" description="DNA topoisomerase IB N-terminal" evidence="9">
    <location>
        <begin position="121"/>
        <end position="169"/>
    </location>
</feature>
<evidence type="ECO:0000259" key="8">
    <source>
        <dbReference type="Pfam" id="PF01028"/>
    </source>
</evidence>
<gene>
    <name evidence="10" type="ordered locus">Daci_4343</name>
</gene>
<keyword evidence="11" id="KW-1185">Reference proteome</keyword>
<dbReference type="PROSITE" id="PS52038">
    <property type="entry name" value="TOPO_IB_2"/>
    <property type="match status" value="1"/>
</dbReference>
<dbReference type="STRING" id="398578.Daci_4343"/>
<feature type="domain" description="DNA topoisomerase I catalytic core eukaryotic-type" evidence="8">
    <location>
        <begin position="181"/>
        <end position="328"/>
    </location>
</feature>
<feature type="region of interest" description="Disordered" evidence="7">
    <location>
        <begin position="1"/>
        <end position="21"/>
    </location>
</feature>
<evidence type="ECO:0000256" key="3">
    <source>
        <dbReference type="ARBA" id="ARBA00012891"/>
    </source>
</evidence>
<dbReference type="InterPro" id="IPR049331">
    <property type="entry name" value="Top1B_N_bact"/>
</dbReference>